<dbReference type="InterPro" id="IPR029052">
    <property type="entry name" value="Metallo-depent_PP-like"/>
</dbReference>
<evidence type="ECO:0000313" key="2">
    <source>
        <dbReference type="EMBL" id="AQS53110.1"/>
    </source>
</evidence>
<dbReference type="PANTHER" id="PTHR36492:SF2">
    <property type="entry name" value="[ACYL-CARRIER-PROTEIN] PHOSPHODIESTERASE PPTH"/>
    <property type="match status" value="1"/>
</dbReference>
<dbReference type="GO" id="GO:0004115">
    <property type="term" value="F:3',5'-cyclic-AMP phosphodiesterase activity"/>
    <property type="evidence" value="ECO:0007669"/>
    <property type="project" value="UniProtKB-EC"/>
</dbReference>
<dbReference type="RefSeq" id="WP_062470434.1">
    <property type="nucleotide sequence ID" value="NZ_BBYN01000020.1"/>
</dbReference>
<evidence type="ECO:0000313" key="3">
    <source>
        <dbReference type="Proteomes" id="UP000188993"/>
    </source>
</evidence>
<dbReference type="EMBL" id="CP019728">
    <property type="protein sequence ID" value="AQS53110.1"/>
    <property type="molecule type" value="Genomic_DNA"/>
</dbReference>
<evidence type="ECO:0000259" key="1">
    <source>
        <dbReference type="Pfam" id="PF00149"/>
    </source>
</evidence>
<organism evidence="2 3">
    <name type="scientific">Jeotgalibaca dankookensis</name>
    <dbReference type="NCBI Taxonomy" id="708126"/>
    <lineage>
        <taxon>Bacteria</taxon>
        <taxon>Bacillati</taxon>
        <taxon>Bacillota</taxon>
        <taxon>Bacilli</taxon>
        <taxon>Lactobacillales</taxon>
        <taxon>Carnobacteriaceae</taxon>
        <taxon>Jeotgalibaca</taxon>
    </lineage>
</organism>
<dbReference type="OrthoDB" id="113290at2"/>
<dbReference type="STRING" id="708126.BW727_100717"/>
<protein>
    <submittedName>
        <fullName evidence="2">3',5'-cyclic adenosine monophosphate phosphodiesterase CpdA</fullName>
        <ecNumber evidence="2">3.1.4.53</ecNumber>
    </submittedName>
</protein>
<reference evidence="2 3" key="1">
    <citation type="journal article" date="2014" name="Int. J. Syst. Evol. Microbiol.">
        <title>Jeotgalibaca dankookensis gen. nov., sp. nov., a member of the family Carnobacteriaceae, isolated from seujeot (Korean traditional food).</title>
        <authorList>
            <person name="Lee D.G."/>
            <person name="Trujillo M.E."/>
            <person name="Kang H."/>
            <person name="Ahn T.Y."/>
        </authorList>
    </citation>
    <scope>NUCLEOTIDE SEQUENCE [LARGE SCALE GENOMIC DNA]</scope>
    <source>
        <strain evidence="2 3">EX-07</strain>
    </source>
</reference>
<dbReference type="SUPFAM" id="SSF56300">
    <property type="entry name" value="Metallo-dependent phosphatases"/>
    <property type="match status" value="1"/>
</dbReference>
<keyword evidence="2" id="KW-0378">Hydrolase</keyword>
<feature type="domain" description="Calcineurin-like phosphoesterase" evidence="1">
    <location>
        <begin position="1"/>
        <end position="231"/>
    </location>
</feature>
<dbReference type="Pfam" id="PF00149">
    <property type="entry name" value="Metallophos"/>
    <property type="match status" value="1"/>
</dbReference>
<dbReference type="PANTHER" id="PTHR36492">
    <property type="match status" value="1"/>
</dbReference>
<dbReference type="NCBIfam" id="TIGR03729">
    <property type="entry name" value="acc_ester"/>
    <property type="match status" value="1"/>
</dbReference>
<dbReference type="KEGG" id="jda:BW727_100717"/>
<dbReference type="EC" id="3.1.4.53" evidence="2"/>
<proteinExistence type="predicted"/>
<dbReference type="Gene3D" id="3.60.21.10">
    <property type="match status" value="1"/>
</dbReference>
<sequence length="274" mass="32065">MKIGVLSDLHIDINDRKLAPGTTYDQLLAELLYNNEVDILLLAGDISSDYRDSLKFLDKMRNHNVSKLFFVPGNHDYWSVRNNETNTKKIDRIFNERDESLVGRPFILNENQAIVANPGWYDYGFASKKYSLEEFENKKLNVGGWNDRLYVHWNKPDQVVASEMLQQIERDIQSTNNRDIILMTHVATHPQFVVPLPNRMYDYYNAFLGSKSYTALYDKYPINKSIMGHVHFRKTLKEKGIVYYCSCLGNGRHWWSDDPIVELSYAMETFEIEE</sequence>
<dbReference type="InterPro" id="IPR004843">
    <property type="entry name" value="Calcineurin-like_PHP"/>
</dbReference>
<gene>
    <name evidence="2" type="primary">cpdA_2</name>
    <name evidence="2" type="ORF">BW727_100717</name>
</gene>
<dbReference type="AlphaFoldDB" id="A0A1S6INN4"/>
<keyword evidence="3" id="KW-1185">Reference proteome</keyword>
<dbReference type="InterPro" id="IPR052963">
    <property type="entry name" value="Pantetheine_PDE"/>
</dbReference>
<accession>A0A1S6INN4</accession>
<dbReference type="InterPro" id="IPR022302">
    <property type="entry name" value="Phosphoesterase_putative"/>
</dbReference>
<name>A0A1S6INN4_9LACT</name>
<dbReference type="Proteomes" id="UP000188993">
    <property type="component" value="Chromosome"/>
</dbReference>